<reference evidence="8" key="1">
    <citation type="journal article" date="2019" name="Int. J. Syst. Evol. Microbiol.">
        <title>The Global Catalogue of Microorganisms (GCM) 10K type strain sequencing project: providing services to taxonomists for standard genome sequencing and annotation.</title>
        <authorList>
            <consortium name="The Broad Institute Genomics Platform"/>
            <consortium name="The Broad Institute Genome Sequencing Center for Infectious Disease"/>
            <person name="Wu L."/>
            <person name="Ma J."/>
        </authorList>
    </citation>
    <scope>NUCLEOTIDE SEQUENCE [LARGE SCALE GENOMIC DNA]</scope>
    <source>
        <strain evidence="8">JCM 18298</strain>
    </source>
</reference>
<evidence type="ECO:0000256" key="5">
    <source>
        <dbReference type="SAM" id="MobiDB-lite"/>
    </source>
</evidence>
<dbReference type="PANTHER" id="PTHR30055">
    <property type="entry name" value="HTH-TYPE TRANSCRIPTIONAL REGULATOR RUTR"/>
    <property type="match status" value="1"/>
</dbReference>
<sequence length="227" mass="24633">MLGRVNQPGTSRFAATYPPEQPGLPRGRSRLPVAVARERQHDRLLRAAISAIADKGYIDTNVADIVSRARVSRREFYTHFGNIEDCFLAAATASAATLFDTMSKATAELAPLAAMRAAIGAYLGMCAGEPEFTKCLIIDLPATGIRGATDRLRGDRKFATMLHTLHEAARSEHPGWPPAPDEAYLAAVGMIVEHVAEHLINGEVHRLPALTDRFHGLTLRLLGVPPH</sequence>
<accession>A0ABP9KTR7</accession>
<dbReference type="EMBL" id="BAABJM010000006">
    <property type="protein sequence ID" value="GAA5064350.1"/>
    <property type="molecule type" value="Genomic_DNA"/>
</dbReference>
<dbReference type="PROSITE" id="PS50977">
    <property type="entry name" value="HTH_TETR_2"/>
    <property type="match status" value="1"/>
</dbReference>
<evidence type="ECO:0000313" key="7">
    <source>
        <dbReference type="EMBL" id="GAA5064350.1"/>
    </source>
</evidence>
<dbReference type="Proteomes" id="UP001500603">
    <property type="component" value="Unassembled WGS sequence"/>
</dbReference>
<feature type="region of interest" description="Disordered" evidence="5">
    <location>
        <begin position="1"/>
        <end position="29"/>
    </location>
</feature>
<keyword evidence="8" id="KW-1185">Reference proteome</keyword>
<evidence type="ECO:0000256" key="3">
    <source>
        <dbReference type="ARBA" id="ARBA00023163"/>
    </source>
</evidence>
<evidence type="ECO:0000256" key="1">
    <source>
        <dbReference type="ARBA" id="ARBA00023015"/>
    </source>
</evidence>
<dbReference type="SUPFAM" id="SSF46689">
    <property type="entry name" value="Homeodomain-like"/>
    <property type="match status" value="1"/>
</dbReference>
<dbReference type="Gene3D" id="1.10.357.10">
    <property type="entry name" value="Tetracycline Repressor, domain 2"/>
    <property type="match status" value="1"/>
</dbReference>
<protein>
    <recommendedName>
        <fullName evidence="6">HTH tetR-type domain-containing protein</fullName>
    </recommendedName>
</protein>
<keyword evidence="3" id="KW-0804">Transcription</keyword>
<evidence type="ECO:0000256" key="2">
    <source>
        <dbReference type="ARBA" id="ARBA00023125"/>
    </source>
</evidence>
<gene>
    <name evidence="7" type="ORF">GCM10023318_50200</name>
</gene>
<dbReference type="InterPro" id="IPR050109">
    <property type="entry name" value="HTH-type_TetR-like_transc_reg"/>
</dbReference>
<organism evidence="7 8">
    <name type="scientific">Nocardia callitridis</name>
    <dbReference type="NCBI Taxonomy" id="648753"/>
    <lineage>
        <taxon>Bacteria</taxon>
        <taxon>Bacillati</taxon>
        <taxon>Actinomycetota</taxon>
        <taxon>Actinomycetes</taxon>
        <taxon>Mycobacteriales</taxon>
        <taxon>Nocardiaceae</taxon>
        <taxon>Nocardia</taxon>
    </lineage>
</organism>
<evidence type="ECO:0000256" key="4">
    <source>
        <dbReference type="PROSITE-ProRule" id="PRU00335"/>
    </source>
</evidence>
<dbReference type="InterPro" id="IPR001647">
    <property type="entry name" value="HTH_TetR"/>
</dbReference>
<feature type="domain" description="HTH tetR-type" evidence="6">
    <location>
        <begin position="38"/>
        <end position="98"/>
    </location>
</feature>
<proteinExistence type="predicted"/>
<name>A0ABP9KTR7_9NOCA</name>
<evidence type="ECO:0000313" key="8">
    <source>
        <dbReference type="Proteomes" id="UP001500603"/>
    </source>
</evidence>
<dbReference type="Pfam" id="PF00440">
    <property type="entry name" value="TetR_N"/>
    <property type="match status" value="1"/>
</dbReference>
<dbReference type="PANTHER" id="PTHR30055:SF238">
    <property type="entry name" value="MYCOFACTOCIN BIOSYNTHESIS TRANSCRIPTIONAL REGULATOR MFTR-RELATED"/>
    <property type="match status" value="1"/>
</dbReference>
<evidence type="ECO:0000259" key="6">
    <source>
        <dbReference type="PROSITE" id="PS50977"/>
    </source>
</evidence>
<feature type="DNA-binding region" description="H-T-H motif" evidence="4">
    <location>
        <begin position="61"/>
        <end position="80"/>
    </location>
</feature>
<keyword evidence="1" id="KW-0805">Transcription regulation</keyword>
<keyword evidence="2 4" id="KW-0238">DNA-binding</keyword>
<dbReference type="InterPro" id="IPR009057">
    <property type="entry name" value="Homeodomain-like_sf"/>
</dbReference>
<comment type="caution">
    <text evidence="7">The sequence shown here is derived from an EMBL/GenBank/DDBJ whole genome shotgun (WGS) entry which is preliminary data.</text>
</comment>